<evidence type="ECO:0008006" key="4">
    <source>
        <dbReference type="Google" id="ProtNLM"/>
    </source>
</evidence>
<evidence type="ECO:0000313" key="2">
    <source>
        <dbReference type="EMBL" id="GHE70740.1"/>
    </source>
</evidence>
<sequence>MKRWIINGLVWGILMFVITSCIMPLLKNEELQARELLISAPIWLLGGLAYGYTTKQPSASKAEEKRT</sequence>
<dbReference type="PROSITE" id="PS51257">
    <property type="entry name" value="PROKAR_LIPOPROTEIN"/>
    <property type="match status" value="1"/>
</dbReference>
<name>A0ABQ3I793_9BACT</name>
<proteinExistence type="predicted"/>
<dbReference type="EMBL" id="BNAG01000004">
    <property type="protein sequence ID" value="GHE70740.1"/>
    <property type="molecule type" value="Genomic_DNA"/>
</dbReference>
<accession>A0ABQ3I793</accession>
<protein>
    <recommendedName>
        <fullName evidence="4">Cardiolipin synthase N-terminal domain-containing protein</fullName>
    </recommendedName>
</protein>
<reference evidence="3" key="1">
    <citation type="journal article" date="2019" name="Int. J. Syst. Evol. Microbiol.">
        <title>The Global Catalogue of Microorganisms (GCM) 10K type strain sequencing project: providing services to taxonomists for standard genome sequencing and annotation.</title>
        <authorList>
            <consortium name="The Broad Institute Genomics Platform"/>
            <consortium name="The Broad Institute Genome Sequencing Center for Infectious Disease"/>
            <person name="Wu L."/>
            <person name="Ma J."/>
        </authorList>
    </citation>
    <scope>NUCLEOTIDE SEQUENCE [LARGE SCALE GENOMIC DNA]</scope>
    <source>
        <strain evidence="3">CGMCC 1.15111</strain>
    </source>
</reference>
<gene>
    <name evidence="2" type="ORF">GCM10011340_28070</name>
</gene>
<evidence type="ECO:0000313" key="3">
    <source>
        <dbReference type="Proteomes" id="UP000658258"/>
    </source>
</evidence>
<keyword evidence="1" id="KW-1133">Transmembrane helix</keyword>
<feature type="transmembrane region" description="Helical" evidence="1">
    <location>
        <begin position="33"/>
        <end position="52"/>
    </location>
</feature>
<comment type="caution">
    <text evidence="2">The sequence shown here is derived from an EMBL/GenBank/DDBJ whole genome shotgun (WGS) entry which is preliminary data.</text>
</comment>
<keyword evidence="1" id="KW-0472">Membrane</keyword>
<organism evidence="2 3">
    <name type="scientific">Roseivirga thermotolerans</name>
    <dbReference type="NCBI Taxonomy" id="1758176"/>
    <lineage>
        <taxon>Bacteria</taxon>
        <taxon>Pseudomonadati</taxon>
        <taxon>Bacteroidota</taxon>
        <taxon>Cytophagia</taxon>
        <taxon>Cytophagales</taxon>
        <taxon>Roseivirgaceae</taxon>
        <taxon>Roseivirga</taxon>
    </lineage>
</organism>
<dbReference type="RefSeq" id="WP_189630921.1">
    <property type="nucleotide sequence ID" value="NZ_BNAG01000004.1"/>
</dbReference>
<keyword evidence="3" id="KW-1185">Reference proteome</keyword>
<feature type="transmembrane region" description="Helical" evidence="1">
    <location>
        <begin position="6"/>
        <end position="26"/>
    </location>
</feature>
<dbReference type="Proteomes" id="UP000658258">
    <property type="component" value="Unassembled WGS sequence"/>
</dbReference>
<keyword evidence="1" id="KW-0812">Transmembrane</keyword>
<evidence type="ECO:0000256" key="1">
    <source>
        <dbReference type="SAM" id="Phobius"/>
    </source>
</evidence>